<dbReference type="PATRIC" id="fig|1299334.3.peg.2133"/>
<dbReference type="SUPFAM" id="SSF52777">
    <property type="entry name" value="CoA-dependent acyltransferases"/>
    <property type="match status" value="1"/>
</dbReference>
<dbReference type="Pfam" id="PF00668">
    <property type="entry name" value="Condensation"/>
    <property type="match status" value="1"/>
</dbReference>
<evidence type="ECO:0000313" key="3">
    <source>
        <dbReference type="EMBL" id="EUA65763.1"/>
    </source>
</evidence>
<feature type="domain" description="Condensation" evidence="2">
    <location>
        <begin position="11"/>
        <end position="125"/>
    </location>
</feature>
<dbReference type="Gene3D" id="3.30.559.30">
    <property type="entry name" value="Nonribosomal peptide synthetase, condensation domain"/>
    <property type="match status" value="1"/>
</dbReference>
<dbReference type="PANTHER" id="PTHR45527:SF1">
    <property type="entry name" value="FATTY ACID SYNTHASE"/>
    <property type="match status" value="1"/>
</dbReference>
<dbReference type="PANTHER" id="PTHR45527">
    <property type="entry name" value="NONRIBOSOMAL PEPTIDE SYNTHETASE"/>
    <property type="match status" value="1"/>
</dbReference>
<proteinExistence type="predicted"/>
<feature type="compositionally biased region" description="Low complexity" evidence="1">
    <location>
        <begin position="154"/>
        <end position="167"/>
    </location>
</feature>
<dbReference type="GO" id="GO:0005737">
    <property type="term" value="C:cytoplasm"/>
    <property type="evidence" value="ECO:0007669"/>
    <property type="project" value="TreeGrafter"/>
</dbReference>
<sequence>MQIIPADPVAPWRYVELDTGDVDDLIGQLCAGERAAVCDLAHPPAFRAALIRTGDDRHRFVLTNHHIVIDGWSLPTLLRDIFVSYHRQQLPAPVSYRSFVTWLAERDRDAAAAAWRDVLAGFDTPTLVAPPGRLRLGSRALNRSACPPPPPARSPSWPARRTRPSTSCCRAPSRSC</sequence>
<evidence type="ECO:0000256" key="1">
    <source>
        <dbReference type="SAM" id="MobiDB-lite"/>
    </source>
</evidence>
<dbReference type="GO" id="GO:0031177">
    <property type="term" value="F:phosphopantetheine binding"/>
    <property type="evidence" value="ECO:0007669"/>
    <property type="project" value="TreeGrafter"/>
</dbReference>
<dbReference type="GO" id="GO:0003824">
    <property type="term" value="F:catalytic activity"/>
    <property type="evidence" value="ECO:0007669"/>
    <property type="project" value="InterPro"/>
</dbReference>
<dbReference type="Gene3D" id="3.30.559.10">
    <property type="entry name" value="Chloramphenicol acetyltransferase-like domain"/>
    <property type="match status" value="1"/>
</dbReference>
<name>X8DDG6_MYCXE</name>
<feature type="region of interest" description="Disordered" evidence="1">
    <location>
        <begin position="139"/>
        <end position="176"/>
    </location>
</feature>
<dbReference type="GO" id="GO:0043041">
    <property type="term" value="P:amino acid activation for nonribosomal peptide biosynthetic process"/>
    <property type="evidence" value="ECO:0007669"/>
    <property type="project" value="TreeGrafter"/>
</dbReference>
<dbReference type="EMBL" id="JAOB01000026">
    <property type="protein sequence ID" value="EUA65763.1"/>
    <property type="molecule type" value="Genomic_DNA"/>
</dbReference>
<comment type="caution">
    <text evidence="3">The sequence shown here is derived from an EMBL/GenBank/DDBJ whole genome shotgun (WGS) entry which is preliminary data.</text>
</comment>
<evidence type="ECO:0000259" key="2">
    <source>
        <dbReference type="Pfam" id="PF00668"/>
    </source>
</evidence>
<accession>X8DDG6</accession>
<reference evidence="3" key="1">
    <citation type="submission" date="2014-01" db="EMBL/GenBank/DDBJ databases">
        <authorList>
            <person name="Brown-Elliot B."/>
            <person name="Wallace R."/>
            <person name="Lenaerts A."/>
            <person name="Ordway D."/>
            <person name="DeGroote M.A."/>
            <person name="Parker T."/>
            <person name="Sizemore C."/>
            <person name="Tallon L.J."/>
            <person name="Sadzewicz L.K."/>
            <person name="Sengamalay N."/>
            <person name="Fraser C.M."/>
            <person name="Hine E."/>
            <person name="Shefchek K.A."/>
            <person name="Das S.P."/>
            <person name="Tettelin H."/>
        </authorList>
    </citation>
    <scope>NUCLEOTIDE SEQUENCE [LARGE SCALE GENOMIC DNA]</scope>
    <source>
        <strain evidence="3">4042</strain>
    </source>
</reference>
<dbReference type="InterPro" id="IPR001242">
    <property type="entry name" value="Condensation_dom"/>
</dbReference>
<dbReference type="AlphaFoldDB" id="X8DDG6"/>
<dbReference type="InterPro" id="IPR023213">
    <property type="entry name" value="CAT-like_dom_sf"/>
</dbReference>
<protein>
    <submittedName>
        <fullName evidence="3">Condensation domain protein</fullName>
    </submittedName>
</protein>
<dbReference type="GO" id="GO:0044550">
    <property type="term" value="P:secondary metabolite biosynthetic process"/>
    <property type="evidence" value="ECO:0007669"/>
    <property type="project" value="TreeGrafter"/>
</dbReference>
<gene>
    <name evidence="3" type="ORF">I553_7969</name>
</gene>
<dbReference type="GO" id="GO:0008610">
    <property type="term" value="P:lipid biosynthetic process"/>
    <property type="evidence" value="ECO:0007669"/>
    <property type="project" value="UniProtKB-ARBA"/>
</dbReference>
<organism evidence="3">
    <name type="scientific">Mycobacterium xenopi 4042</name>
    <dbReference type="NCBI Taxonomy" id="1299334"/>
    <lineage>
        <taxon>Bacteria</taxon>
        <taxon>Bacillati</taxon>
        <taxon>Actinomycetota</taxon>
        <taxon>Actinomycetes</taxon>
        <taxon>Mycobacteriales</taxon>
        <taxon>Mycobacteriaceae</taxon>
        <taxon>Mycobacterium</taxon>
    </lineage>
</organism>